<dbReference type="RefSeq" id="WP_039105742.1">
    <property type="nucleotide sequence ID" value="NZ_CP009056.1"/>
</dbReference>
<feature type="region of interest" description="Disordered" evidence="1">
    <location>
        <begin position="180"/>
        <end position="215"/>
    </location>
</feature>
<evidence type="ECO:0000256" key="1">
    <source>
        <dbReference type="SAM" id="MobiDB-lite"/>
    </source>
</evidence>
<dbReference type="EMBL" id="CP009056">
    <property type="protein sequence ID" value="AJA45809.1"/>
    <property type="molecule type" value="Genomic_DNA"/>
</dbReference>
<feature type="signal peptide" evidence="2">
    <location>
        <begin position="1"/>
        <end position="25"/>
    </location>
</feature>
<protein>
    <submittedName>
        <fullName evidence="3">Uncharacterized protein</fullName>
    </submittedName>
</protein>
<dbReference type="Proteomes" id="UP000030901">
    <property type="component" value="Chromosome"/>
</dbReference>
<dbReference type="KEGG" id="fpp:FPB0191_01998"/>
<keyword evidence="4" id="KW-1185">Reference proteome</keyword>
<feature type="chain" id="PRO_5002033790" evidence="2">
    <location>
        <begin position="26"/>
        <end position="354"/>
    </location>
</feature>
<sequence>MKKLTLKQVALGLLIAGYSISGAYAADTVSTKTDFILGHAPLVNTTSKPQSFSQNSVDIKVLNASSIQIADGDVVKNGYTIQLTYKLADQDGDTDPDLATAKTVKFAYTKRNTTDYTWVEALNPTTGANGEVTVSWTIPAAAIGSKIYYAIIPKTKYGNPNQSTKEVYGNVFKKTDAGSREVTQTGTNIPNDGVDSGTGGGLGPDVPGDGTIRPNEDTFAITIHEATINNGAVAMNTELSASSKPEVGKTYAAKVTLNQGSIQDITTQFKYTWSLVDFDGNKIGDPSLTSQPVDNVQASTVNYQDDVSSSAQAVTNIAYTIPVNDQVKKADGSAVTGLFAGAQGYKLQVVAEAL</sequence>
<gene>
    <name evidence="3" type="ORF">FPB0191_01998</name>
</gene>
<name>A0A0A7S2U4_FRIPE</name>
<evidence type="ECO:0000313" key="3">
    <source>
        <dbReference type="EMBL" id="AJA45809.1"/>
    </source>
</evidence>
<organism evidence="3 4">
    <name type="scientific">Frischella perrara</name>
    <dbReference type="NCBI Taxonomy" id="1267021"/>
    <lineage>
        <taxon>Bacteria</taxon>
        <taxon>Pseudomonadati</taxon>
        <taxon>Pseudomonadota</taxon>
        <taxon>Gammaproteobacteria</taxon>
        <taxon>Orbales</taxon>
        <taxon>Orbaceae</taxon>
        <taxon>Frischella</taxon>
    </lineage>
</organism>
<feature type="compositionally biased region" description="Polar residues" evidence="1">
    <location>
        <begin position="181"/>
        <end position="190"/>
    </location>
</feature>
<dbReference type="AlphaFoldDB" id="A0A0A7S2U4"/>
<dbReference type="HOGENOM" id="CLU_791685_0_0_6"/>
<reference evidence="3 4" key="1">
    <citation type="journal article" date="2014" name="Appl. Environ. Microbiol.">
        <title>Gut symbionts from distinct hosts exhibit genotoxic activity via divergent colibactin biosynthetic pathways.</title>
        <authorList>
            <person name="Engel P."/>
            <person name="Vizcaino M.I."/>
            <person name="Crawford J.M."/>
        </authorList>
    </citation>
    <scope>NUCLEOTIDE SEQUENCE [LARGE SCALE GENOMIC DNA]</scope>
    <source>
        <strain evidence="3 4">PEB0191</strain>
    </source>
</reference>
<dbReference type="OrthoDB" id="7063162at2"/>
<evidence type="ECO:0000313" key="4">
    <source>
        <dbReference type="Proteomes" id="UP000030901"/>
    </source>
</evidence>
<evidence type="ECO:0000256" key="2">
    <source>
        <dbReference type="SAM" id="SignalP"/>
    </source>
</evidence>
<accession>A0A0A7S2U4</accession>
<dbReference type="STRING" id="1267021.FPB0191_01998"/>
<keyword evidence="2" id="KW-0732">Signal</keyword>
<proteinExistence type="predicted"/>